<dbReference type="Pfam" id="PF01894">
    <property type="entry name" value="YjbQ"/>
    <property type="match status" value="1"/>
</dbReference>
<dbReference type="OrthoDB" id="9801725at2"/>
<comment type="similarity">
    <text evidence="1">Belongs to the UPF0047 family.</text>
</comment>
<dbReference type="PANTHER" id="PTHR30615:SF8">
    <property type="entry name" value="UPF0047 PROTEIN C4A8.02C"/>
    <property type="match status" value="1"/>
</dbReference>
<dbReference type="EMBL" id="SMGQ01000012">
    <property type="protein sequence ID" value="TCK93230.1"/>
    <property type="molecule type" value="Genomic_DNA"/>
</dbReference>
<dbReference type="PIRSF" id="PIRSF004681">
    <property type="entry name" value="UCP004681"/>
    <property type="match status" value="1"/>
</dbReference>
<reference evidence="2 3" key="1">
    <citation type="submission" date="2019-03" db="EMBL/GenBank/DDBJ databases">
        <title>Genomic Encyclopedia of Type Strains, Phase IV (KMG-IV): sequencing the most valuable type-strain genomes for metagenomic binning, comparative biology and taxonomic classification.</title>
        <authorList>
            <person name="Goeker M."/>
        </authorList>
    </citation>
    <scope>NUCLEOTIDE SEQUENCE [LARGE SCALE GENOMIC DNA]</scope>
    <source>
        <strain evidence="2 3">DSM 24176</strain>
    </source>
</reference>
<dbReference type="AlphaFoldDB" id="A0A4R1MMA9"/>
<dbReference type="SUPFAM" id="SSF111038">
    <property type="entry name" value="YjbQ-like"/>
    <property type="match status" value="1"/>
</dbReference>
<protein>
    <submittedName>
        <fullName evidence="2">Secondary thiamine-phosphate synthase enzyme</fullName>
    </submittedName>
</protein>
<sequence>MEDTLYEYDIRTTQNQEFIDINHLIRDAIDKSDLEDGIAIVYCPHTTAGITVNENADLDVVRDMITHLNNVFPVYGDYKHIEGNSHAHLKSSFMGIEKTIIVKDKKPILGTWQSVFFCEFDGPRTRKVFIKLISG</sequence>
<evidence type="ECO:0000313" key="3">
    <source>
        <dbReference type="Proteomes" id="UP000294545"/>
    </source>
</evidence>
<dbReference type="NCBIfam" id="TIGR00149">
    <property type="entry name" value="TIGR00149_YjbQ"/>
    <property type="match status" value="1"/>
</dbReference>
<dbReference type="InterPro" id="IPR001602">
    <property type="entry name" value="UPF0047_YjbQ-like"/>
</dbReference>
<dbReference type="InterPro" id="IPR035917">
    <property type="entry name" value="YjbQ-like_sf"/>
</dbReference>
<dbReference type="Gene3D" id="2.60.120.460">
    <property type="entry name" value="YjbQ-like"/>
    <property type="match status" value="1"/>
</dbReference>
<proteinExistence type="inferred from homology"/>
<dbReference type="Proteomes" id="UP000294545">
    <property type="component" value="Unassembled WGS sequence"/>
</dbReference>
<name>A0A4R1MMA9_9FIRM</name>
<dbReference type="RefSeq" id="WP_132282147.1">
    <property type="nucleotide sequence ID" value="NZ_SMGQ01000012.1"/>
</dbReference>
<evidence type="ECO:0000256" key="1">
    <source>
        <dbReference type="ARBA" id="ARBA00005534"/>
    </source>
</evidence>
<dbReference type="PANTHER" id="PTHR30615">
    <property type="entry name" value="UNCHARACTERIZED PROTEIN YJBQ-RELATED"/>
    <property type="match status" value="1"/>
</dbReference>
<comment type="caution">
    <text evidence="2">The sequence shown here is derived from an EMBL/GenBank/DDBJ whole genome shotgun (WGS) entry which is preliminary data.</text>
</comment>
<accession>A0A4R1MMA9</accession>
<organism evidence="2 3">
    <name type="scientific">Natranaerovirga hydrolytica</name>
    <dbReference type="NCBI Taxonomy" id="680378"/>
    <lineage>
        <taxon>Bacteria</taxon>
        <taxon>Bacillati</taxon>
        <taxon>Bacillota</taxon>
        <taxon>Clostridia</taxon>
        <taxon>Lachnospirales</taxon>
        <taxon>Natranaerovirgaceae</taxon>
        <taxon>Natranaerovirga</taxon>
    </lineage>
</organism>
<evidence type="ECO:0000313" key="2">
    <source>
        <dbReference type="EMBL" id="TCK93230.1"/>
    </source>
</evidence>
<keyword evidence="3" id="KW-1185">Reference proteome</keyword>
<gene>
    <name evidence="2" type="ORF">EDC19_1421</name>
</gene>